<organism evidence="2 3">
    <name type="scientific">Neisseria animaloris</name>
    <dbReference type="NCBI Taxonomy" id="326522"/>
    <lineage>
        <taxon>Bacteria</taxon>
        <taxon>Pseudomonadati</taxon>
        <taxon>Pseudomonadota</taxon>
        <taxon>Betaproteobacteria</taxon>
        <taxon>Neisseriales</taxon>
        <taxon>Neisseriaceae</taxon>
        <taxon>Neisseria</taxon>
    </lineage>
</organism>
<feature type="signal peptide" evidence="1">
    <location>
        <begin position="1"/>
        <end position="20"/>
    </location>
</feature>
<reference evidence="2 3" key="1">
    <citation type="submission" date="2018-12" db="EMBL/GenBank/DDBJ databases">
        <authorList>
            <consortium name="Pathogen Informatics"/>
        </authorList>
    </citation>
    <scope>NUCLEOTIDE SEQUENCE [LARGE SCALE GENOMIC DNA]</scope>
    <source>
        <strain evidence="2 3">NCTC12227</strain>
    </source>
</reference>
<accession>A0A3S4XTA9</accession>
<protein>
    <recommendedName>
        <fullName evidence="4">Lipoprotein</fullName>
    </recommendedName>
</protein>
<dbReference type="EMBL" id="LR134516">
    <property type="protein sequence ID" value="VEJ21464.1"/>
    <property type="molecule type" value="Genomic_DNA"/>
</dbReference>
<dbReference type="PROSITE" id="PS51257">
    <property type="entry name" value="PROKAR_LIPOPROTEIN"/>
    <property type="match status" value="1"/>
</dbReference>
<evidence type="ECO:0000313" key="3">
    <source>
        <dbReference type="Proteomes" id="UP000268229"/>
    </source>
</evidence>
<evidence type="ECO:0000313" key="2">
    <source>
        <dbReference type="EMBL" id="VEJ21464.1"/>
    </source>
</evidence>
<dbReference type="KEGG" id="nani:NCTC12227_01202"/>
<proteinExistence type="predicted"/>
<dbReference type="RefSeq" id="WP_126304739.1">
    <property type="nucleotide sequence ID" value="NZ_LR134516.1"/>
</dbReference>
<dbReference type="AlphaFoldDB" id="A0A3S4XTA9"/>
<keyword evidence="1" id="KW-0732">Signal</keyword>
<gene>
    <name evidence="2" type="ORF">NCTC12227_01202</name>
</gene>
<name>A0A3S4XTA9_9NEIS</name>
<sequence>MNIKQKIGLLCLFVMLGLSACGDENKQTTVPANFLVDEQALQNAEDSLKALPQFHRRPLNVFQDVRFYGGDSARIEISIQNPANPDYIDHYIYKSGRWSGPQPVRIFGNGRIQDNVTALEQIKFTKIAEMVGIWKQKAREVGSYKTEPDLFTFVLYVPDQSRYWHSPVIEAPRASYDLSFHQDGTVKAFEQR</sequence>
<feature type="chain" id="PRO_5018782768" description="Lipoprotein" evidence="1">
    <location>
        <begin position="21"/>
        <end position="192"/>
    </location>
</feature>
<dbReference type="STRING" id="326522.BWD08_10405"/>
<evidence type="ECO:0000256" key="1">
    <source>
        <dbReference type="SAM" id="SignalP"/>
    </source>
</evidence>
<dbReference type="Proteomes" id="UP000268229">
    <property type="component" value="Chromosome"/>
</dbReference>
<dbReference type="OrthoDB" id="660752at2"/>
<keyword evidence="3" id="KW-1185">Reference proteome</keyword>
<evidence type="ECO:0008006" key="4">
    <source>
        <dbReference type="Google" id="ProtNLM"/>
    </source>
</evidence>